<name>T1AQA2_9ZZZZ</name>
<dbReference type="AlphaFoldDB" id="T1AQA2"/>
<dbReference type="EMBL" id="AUZY01005298">
    <property type="protein sequence ID" value="EQD59537.1"/>
    <property type="molecule type" value="Genomic_DNA"/>
</dbReference>
<gene>
    <name evidence="1" type="ORF">B1B_08172</name>
</gene>
<organism evidence="1">
    <name type="scientific">mine drainage metagenome</name>
    <dbReference type="NCBI Taxonomy" id="410659"/>
    <lineage>
        <taxon>unclassified sequences</taxon>
        <taxon>metagenomes</taxon>
        <taxon>ecological metagenomes</taxon>
    </lineage>
</organism>
<comment type="caution">
    <text evidence="1">The sequence shown here is derived from an EMBL/GenBank/DDBJ whole genome shotgun (WGS) entry which is preliminary data.</text>
</comment>
<feature type="non-terminal residue" evidence="1">
    <location>
        <position position="207"/>
    </location>
</feature>
<protein>
    <submittedName>
        <fullName evidence="1">Transposase IS4 family protein</fullName>
    </submittedName>
</protein>
<sequence length="207" mass="24018">LSVLGKYRETVFLMIASRIIHPGSDISLRRFFRTIYYPWDSPRIGKDELYRSLDCLIGFKDRIETGIFNALKPDTSAVHYDLTSSYFEGREDNDLVLFGYSRDKKREKEQIVIGLVMADGIPIHHEVWPGNTVDPKTPESTISVLKERFHIKNVIIIADRAFGRSKSLDLLDQNLYITAVYRWDQPYRNILMNTDFTDGHVMDDLIV</sequence>
<dbReference type="PANTHER" id="PTHR34614:SF2">
    <property type="entry name" value="TRANSPOSASE IS4-LIKE DOMAIN-CONTAINING PROTEIN"/>
    <property type="match status" value="1"/>
</dbReference>
<evidence type="ECO:0000313" key="1">
    <source>
        <dbReference type="EMBL" id="EQD59537.1"/>
    </source>
</evidence>
<feature type="non-terminal residue" evidence="1">
    <location>
        <position position="1"/>
    </location>
</feature>
<dbReference type="NCBIfam" id="NF033559">
    <property type="entry name" value="transpos_IS1634"/>
    <property type="match status" value="1"/>
</dbReference>
<reference evidence="1" key="2">
    <citation type="journal article" date="2014" name="ISME J.">
        <title>Microbial stratification in low pH oxic and suboxic macroscopic growths along an acid mine drainage.</title>
        <authorList>
            <person name="Mendez-Garcia C."/>
            <person name="Mesa V."/>
            <person name="Sprenger R.R."/>
            <person name="Richter M."/>
            <person name="Diez M.S."/>
            <person name="Solano J."/>
            <person name="Bargiela R."/>
            <person name="Golyshina O.V."/>
            <person name="Manteca A."/>
            <person name="Ramos J.L."/>
            <person name="Gallego J.R."/>
            <person name="Llorente I."/>
            <person name="Martins Dos Santos V.A."/>
            <person name="Jensen O.N."/>
            <person name="Pelaez A.I."/>
            <person name="Sanchez J."/>
            <person name="Ferrer M."/>
        </authorList>
    </citation>
    <scope>NUCLEOTIDE SEQUENCE</scope>
</reference>
<proteinExistence type="predicted"/>
<accession>T1AQA2</accession>
<dbReference type="InterPro" id="IPR047654">
    <property type="entry name" value="IS1634_transpos"/>
</dbReference>
<dbReference type="PANTHER" id="PTHR34614">
    <property type="match status" value="1"/>
</dbReference>
<reference evidence="1" key="1">
    <citation type="submission" date="2013-08" db="EMBL/GenBank/DDBJ databases">
        <authorList>
            <person name="Mendez C."/>
            <person name="Richter M."/>
            <person name="Ferrer M."/>
            <person name="Sanchez J."/>
        </authorList>
    </citation>
    <scope>NUCLEOTIDE SEQUENCE</scope>
</reference>